<feature type="chain" id="PRO_5045487261" evidence="1">
    <location>
        <begin position="28"/>
        <end position="319"/>
    </location>
</feature>
<gene>
    <name evidence="2" type="ORF">QWJ38_10395</name>
</gene>
<keyword evidence="3" id="KW-1185">Reference proteome</keyword>
<evidence type="ECO:0000313" key="3">
    <source>
        <dbReference type="Proteomes" id="UP001228044"/>
    </source>
</evidence>
<dbReference type="InterPro" id="IPR013424">
    <property type="entry name" value="Ice-binding_C"/>
</dbReference>
<proteinExistence type="predicted"/>
<comment type="caution">
    <text evidence="2">The sequence shown here is derived from an EMBL/GenBank/DDBJ whole genome shotgun (WGS) entry which is preliminary data.</text>
</comment>
<evidence type="ECO:0000313" key="2">
    <source>
        <dbReference type="EMBL" id="MDN3920688.1"/>
    </source>
</evidence>
<dbReference type="Proteomes" id="UP001228044">
    <property type="component" value="Unassembled WGS sequence"/>
</dbReference>
<protein>
    <submittedName>
        <fullName evidence="2">PEP-CTERM sorting domain-containing protein</fullName>
    </submittedName>
</protein>
<organism evidence="2 3">
    <name type="scientific">Roseateles violae</name>
    <dbReference type="NCBI Taxonomy" id="3058042"/>
    <lineage>
        <taxon>Bacteria</taxon>
        <taxon>Pseudomonadati</taxon>
        <taxon>Pseudomonadota</taxon>
        <taxon>Betaproteobacteria</taxon>
        <taxon>Burkholderiales</taxon>
        <taxon>Sphaerotilaceae</taxon>
        <taxon>Roseateles</taxon>
    </lineage>
</organism>
<sequence>MPITQPRTLAAEAALLALLAAATPAAAALLEIANAAQSAVYVRDCRSPEARAAGSLLPDRCDINNDFIATMQEERYQAALGGLSSAAVASNSLAIAGGQASRASVDAGGGLGQLLIKQGAFSGTTYARVSAWNTVLQSYRWDGSGPADRHIGASLDFSAQHLVGDDGFDGAPAAAAALLNASISVFSLSADHIGVDTDTFFVGDLIESHALGAGGYRSEAYSFQAGVLASPFSFGVDIHLETGRSYFLEIQLGSWGRYGGSVDATHTFSVGFADTQGLSVAAALANPVLVGTPVPEPASALLLVTGLLALRARRTQPSR</sequence>
<accession>A0ABT8DRT4</accession>
<dbReference type="EMBL" id="JAUHHC010000003">
    <property type="protein sequence ID" value="MDN3920688.1"/>
    <property type="molecule type" value="Genomic_DNA"/>
</dbReference>
<keyword evidence="1" id="KW-0732">Signal</keyword>
<feature type="signal peptide" evidence="1">
    <location>
        <begin position="1"/>
        <end position="27"/>
    </location>
</feature>
<evidence type="ECO:0000256" key="1">
    <source>
        <dbReference type="SAM" id="SignalP"/>
    </source>
</evidence>
<dbReference type="NCBIfam" id="TIGR02595">
    <property type="entry name" value="PEP_CTERM"/>
    <property type="match status" value="1"/>
</dbReference>
<name>A0ABT8DRT4_9BURK</name>
<reference evidence="2 3" key="1">
    <citation type="submission" date="2023-06" db="EMBL/GenBank/DDBJ databases">
        <title>Pelomonas sp. PFR6 16S ribosomal RNA gene Genome sequencing and assembly.</title>
        <authorList>
            <person name="Woo H."/>
        </authorList>
    </citation>
    <scope>NUCLEOTIDE SEQUENCE [LARGE SCALE GENOMIC DNA]</scope>
    <source>
        <strain evidence="2 3">PFR6</strain>
    </source>
</reference>
<dbReference type="RefSeq" id="WP_290359013.1">
    <property type="nucleotide sequence ID" value="NZ_JAUHHC010000003.1"/>
</dbReference>